<dbReference type="InterPro" id="IPR006199">
    <property type="entry name" value="LexA_DNA-bd_dom"/>
</dbReference>
<dbReference type="Pfam" id="PF01726">
    <property type="entry name" value="LexA_DNA_bind"/>
    <property type="match status" value="1"/>
</dbReference>
<evidence type="ECO:0000259" key="1">
    <source>
        <dbReference type="Pfam" id="PF01726"/>
    </source>
</evidence>
<accession>A0ABQ3XZZ6</accession>
<name>A0ABQ3XZZ6_9ACTN</name>
<protein>
    <recommendedName>
        <fullName evidence="1">LexA repressor DNA-binding domain-containing protein</fullName>
    </recommendedName>
</protein>
<reference evidence="2 3" key="1">
    <citation type="submission" date="2021-01" db="EMBL/GenBank/DDBJ databases">
        <title>Whole genome shotgun sequence of Actinoplanes deccanensis NBRC 13994.</title>
        <authorList>
            <person name="Komaki H."/>
            <person name="Tamura T."/>
        </authorList>
    </citation>
    <scope>NUCLEOTIDE SEQUENCE [LARGE SCALE GENOMIC DNA]</scope>
    <source>
        <strain evidence="2 3">NBRC 13994</strain>
    </source>
</reference>
<sequence>MTAAVVPLLTPTQSRILAAIREYASINGYPPTVRELSAKVRLSVTGVQYQLEQLQAKGWIRRVPGRPRALVVLDPATGQP</sequence>
<evidence type="ECO:0000313" key="3">
    <source>
        <dbReference type="Proteomes" id="UP000609879"/>
    </source>
</evidence>
<comment type="caution">
    <text evidence="2">The sequence shown here is derived from an EMBL/GenBank/DDBJ whole genome shotgun (WGS) entry which is preliminary data.</text>
</comment>
<dbReference type="SUPFAM" id="SSF46785">
    <property type="entry name" value="Winged helix' DNA-binding domain"/>
    <property type="match status" value="1"/>
</dbReference>
<dbReference type="CDD" id="cd00090">
    <property type="entry name" value="HTH_ARSR"/>
    <property type="match status" value="1"/>
</dbReference>
<organism evidence="2 3">
    <name type="scientific">Paractinoplanes deccanensis</name>
    <dbReference type="NCBI Taxonomy" id="113561"/>
    <lineage>
        <taxon>Bacteria</taxon>
        <taxon>Bacillati</taxon>
        <taxon>Actinomycetota</taxon>
        <taxon>Actinomycetes</taxon>
        <taxon>Micromonosporales</taxon>
        <taxon>Micromonosporaceae</taxon>
        <taxon>Paractinoplanes</taxon>
    </lineage>
</organism>
<proteinExistence type="predicted"/>
<dbReference type="InterPro" id="IPR036390">
    <property type="entry name" value="WH_DNA-bd_sf"/>
</dbReference>
<gene>
    <name evidence="2" type="ORF">Ade02nite_19210</name>
</gene>
<dbReference type="RefSeq" id="WP_203761209.1">
    <property type="nucleotide sequence ID" value="NZ_BAAABO010000029.1"/>
</dbReference>
<keyword evidence="3" id="KW-1185">Reference proteome</keyword>
<dbReference type="InterPro" id="IPR036388">
    <property type="entry name" value="WH-like_DNA-bd_sf"/>
</dbReference>
<evidence type="ECO:0000313" key="2">
    <source>
        <dbReference type="EMBL" id="GID73280.1"/>
    </source>
</evidence>
<dbReference type="InterPro" id="IPR011991">
    <property type="entry name" value="ArsR-like_HTH"/>
</dbReference>
<dbReference type="Gene3D" id="1.10.10.10">
    <property type="entry name" value="Winged helix-like DNA-binding domain superfamily/Winged helix DNA-binding domain"/>
    <property type="match status" value="1"/>
</dbReference>
<feature type="domain" description="LexA repressor DNA-binding" evidence="1">
    <location>
        <begin position="9"/>
        <end position="69"/>
    </location>
</feature>
<dbReference type="EMBL" id="BOMI01000033">
    <property type="protein sequence ID" value="GID73280.1"/>
    <property type="molecule type" value="Genomic_DNA"/>
</dbReference>
<dbReference type="Proteomes" id="UP000609879">
    <property type="component" value="Unassembled WGS sequence"/>
</dbReference>